<organism evidence="1 2">
    <name type="scientific">Blepharisma stoltei</name>
    <dbReference type="NCBI Taxonomy" id="1481888"/>
    <lineage>
        <taxon>Eukaryota</taxon>
        <taxon>Sar</taxon>
        <taxon>Alveolata</taxon>
        <taxon>Ciliophora</taxon>
        <taxon>Postciliodesmatophora</taxon>
        <taxon>Heterotrichea</taxon>
        <taxon>Heterotrichida</taxon>
        <taxon>Blepharismidae</taxon>
        <taxon>Blepharisma</taxon>
    </lineage>
</organism>
<keyword evidence="2" id="KW-1185">Reference proteome</keyword>
<comment type="caution">
    <text evidence="1">The sequence shown here is derived from an EMBL/GenBank/DDBJ whole genome shotgun (WGS) entry which is preliminary data.</text>
</comment>
<protein>
    <submittedName>
        <fullName evidence="1">Uncharacterized protein</fullName>
    </submittedName>
</protein>
<gene>
    <name evidence="1" type="ORF">BSTOLATCC_MIC59458</name>
</gene>
<evidence type="ECO:0000313" key="1">
    <source>
        <dbReference type="EMBL" id="CAG9333641.1"/>
    </source>
</evidence>
<sequence length="205" mass="23865">MDKLAARKSLTSIKTPKKTFFKNQQRLEMIISAYAPSSIHLPSIRKSERSPTKKRTAKLTIQKPNLVKLMKEEPLPPWMQDIGIRTFPDDKLSMLQYDLLSQKQKLTIKNMCNPDKVKSKVKTVFRASEIEAKDKKLKNVFRRIRKMDTNKFEKEMLKLKSVNSDPDFHIFNIEDDINEENALSARNHEHKDFEPQNLPNISAGL</sequence>
<dbReference type="Proteomes" id="UP001162131">
    <property type="component" value="Unassembled WGS sequence"/>
</dbReference>
<accession>A0AAU9K927</accession>
<reference evidence="1" key="1">
    <citation type="submission" date="2021-09" db="EMBL/GenBank/DDBJ databases">
        <authorList>
            <consortium name="AG Swart"/>
            <person name="Singh M."/>
            <person name="Singh A."/>
            <person name="Seah K."/>
            <person name="Emmerich C."/>
        </authorList>
    </citation>
    <scope>NUCLEOTIDE SEQUENCE</scope>
    <source>
        <strain evidence="1">ATCC30299</strain>
    </source>
</reference>
<evidence type="ECO:0000313" key="2">
    <source>
        <dbReference type="Proteomes" id="UP001162131"/>
    </source>
</evidence>
<name>A0AAU9K927_9CILI</name>
<proteinExistence type="predicted"/>
<dbReference type="AlphaFoldDB" id="A0AAU9K927"/>
<dbReference type="EMBL" id="CAJZBQ010000057">
    <property type="protein sequence ID" value="CAG9333641.1"/>
    <property type="molecule type" value="Genomic_DNA"/>
</dbReference>